<dbReference type="KEGG" id="nga:Ngar_c04960"/>
<reference evidence="3 4" key="1">
    <citation type="journal article" date="2012" name="Environ. Microbiol.">
        <title>The genome of the ammonia-oxidizing Candidatus Nitrososphaera gargensis: insights into metabolic versatility and environmental adaptations.</title>
        <authorList>
            <person name="Spang A."/>
            <person name="Poehlein A."/>
            <person name="Offre P."/>
            <person name="Zumbragel S."/>
            <person name="Haider S."/>
            <person name="Rychlik N."/>
            <person name="Nowka B."/>
            <person name="Schmeisser C."/>
            <person name="Lebedeva E.V."/>
            <person name="Rattei T."/>
            <person name="Bohm C."/>
            <person name="Schmid M."/>
            <person name="Galushko A."/>
            <person name="Hatzenpichler R."/>
            <person name="Weinmaier T."/>
            <person name="Daniel R."/>
            <person name="Schleper C."/>
            <person name="Spieck E."/>
            <person name="Streit W."/>
            <person name="Wagner M."/>
        </authorList>
    </citation>
    <scope>NUCLEOTIDE SEQUENCE [LARGE SCALE GENOMIC DNA]</scope>
    <source>
        <strain evidence="4">Ga9.2</strain>
    </source>
</reference>
<dbReference type="EMBL" id="CP002408">
    <property type="protein sequence ID" value="AFU57440.1"/>
    <property type="molecule type" value="Genomic_DNA"/>
</dbReference>
<protein>
    <recommendedName>
        <fullName evidence="2">Luciferase domain-containing protein</fullName>
    </recommendedName>
</protein>
<dbReference type="Pfam" id="PF17648">
    <property type="entry name" value="Luciferase"/>
    <property type="match status" value="1"/>
</dbReference>
<accession>K0ICR6</accession>
<dbReference type="BioCyc" id="CNIT1237085:G1324-494-MONOMER"/>
<feature type="compositionally biased region" description="Polar residues" evidence="1">
    <location>
        <begin position="112"/>
        <end position="124"/>
    </location>
</feature>
<feature type="domain" description="Luciferase" evidence="2">
    <location>
        <begin position="36"/>
        <end position="97"/>
    </location>
</feature>
<proteinExistence type="predicted"/>
<gene>
    <name evidence="3" type="ordered locus">Ngar_c04960</name>
</gene>
<keyword evidence="4" id="KW-1185">Reference proteome</keyword>
<sequence>MMEESASEVAKRELLNWPGVTVHDHRFGGLEFRVNGREMGHIHGDELADLPLPKDISRKLIAQGKVSPHHFIPQSGWISYYINGTADIPGLIELFRMQYERMTSYGKKSKSAPATTPVSSAQTP</sequence>
<feature type="region of interest" description="Disordered" evidence="1">
    <location>
        <begin position="105"/>
        <end position="124"/>
    </location>
</feature>
<dbReference type="Proteomes" id="UP000008037">
    <property type="component" value="Chromosome"/>
</dbReference>
<evidence type="ECO:0000256" key="1">
    <source>
        <dbReference type="SAM" id="MobiDB-lite"/>
    </source>
</evidence>
<name>K0ICR6_NITGG</name>
<organism evidence="3 4">
    <name type="scientific">Nitrososphaera gargensis (strain Ga9.2)</name>
    <dbReference type="NCBI Taxonomy" id="1237085"/>
    <lineage>
        <taxon>Archaea</taxon>
        <taxon>Nitrososphaerota</taxon>
        <taxon>Nitrososphaeria</taxon>
        <taxon>Nitrososphaerales</taxon>
        <taxon>Nitrososphaeraceae</taxon>
        <taxon>Nitrososphaera</taxon>
    </lineage>
</organism>
<dbReference type="InterPro" id="IPR040841">
    <property type="entry name" value="Luciferase_dom"/>
</dbReference>
<dbReference type="AlphaFoldDB" id="K0ICR6"/>
<dbReference type="HOGENOM" id="CLU_159352_0_0_2"/>
<dbReference type="InParanoid" id="K0ICR6"/>
<evidence type="ECO:0000313" key="4">
    <source>
        <dbReference type="Proteomes" id="UP000008037"/>
    </source>
</evidence>
<evidence type="ECO:0000313" key="3">
    <source>
        <dbReference type="EMBL" id="AFU57440.1"/>
    </source>
</evidence>
<evidence type="ECO:0000259" key="2">
    <source>
        <dbReference type="Pfam" id="PF17648"/>
    </source>
</evidence>